<dbReference type="WBParaSite" id="Hba_17082">
    <property type="protein sequence ID" value="Hba_17082"/>
    <property type="gene ID" value="Hba_17082"/>
</dbReference>
<dbReference type="AlphaFoldDB" id="A0A1I7XH56"/>
<reference evidence="2" key="1">
    <citation type="submission" date="2016-11" db="UniProtKB">
        <authorList>
            <consortium name="WormBaseParasite"/>
        </authorList>
    </citation>
    <scope>IDENTIFICATION</scope>
</reference>
<protein>
    <submittedName>
        <fullName evidence="2">PPE family protein</fullName>
    </submittedName>
</protein>
<keyword evidence="1" id="KW-1185">Reference proteome</keyword>
<sequence length="92" mass="9706">MIGAASNPPMSMWAANSGFTNYMFSTGEMERRETGTLIPQAQRTSTSGPAIPFGSAPQSVFGGGATALPSPRKMQHPFQVCCIRISLQGKVA</sequence>
<name>A0A1I7XH56_HETBA</name>
<evidence type="ECO:0000313" key="1">
    <source>
        <dbReference type="Proteomes" id="UP000095283"/>
    </source>
</evidence>
<accession>A0A1I7XH56</accession>
<proteinExistence type="predicted"/>
<organism evidence="1 2">
    <name type="scientific">Heterorhabditis bacteriophora</name>
    <name type="common">Entomopathogenic nematode worm</name>
    <dbReference type="NCBI Taxonomy" id="37862"/>
    <lineage>
        <taxon>Eukaryota</taxon>
        <taxon>Metazoa</taxon>
        <taxon>Ecdysozoa</taxon>
        <taxon>Nematoda</taxon>
        <taxon>Chromadorea</taxon>
        <taxon>Rhabditida</taxon>
        <taxon>Rhabditina</taxon>
        <taxon>Rhabditomorpha</taxon>
        <taxon>Strongyloidea</taxon>
        <taxon>Heterorhabditidae</taxon>
        <taxon>Heterorhabditis</taxon>
    </lineage>
</organism>
<evidence type="ECO:0000313" key="2">
    <source>
        <dbReference type="WBParaSite" id="Hba_17082"/>
    </source>
</evidence>
<dbReference type="Proteomes" id="UP000095283">
    <property type="component" value="Unplaced"/>
</dbReference>